<dbReference type="EMBL" id="JAWWMZ010000016">
    <property type="protein sequence ID" value="MDX4957183.1"/>
    <property type="molecule type" value="Genomic_DNA"/>
</dbReference>
<dbReference type="GO" id="GO:0003774">
    <property type="term" value="F:cytoskeletal motor activity"/>
    <property type="evidence" value="ECO:0007669"/>
    <property type="project" value="InterPro"/>
</dbReference>
<comment type="caution">
    <text evidence="6">The sequence shown here is derived from an EMBL/GenBank/DDBJ whole genome shotgun (WGS) entry which is preliminary data.</text>
</comment>
<dbReference type="Pfam" id="PF02049">
    <property type="entry name" value="FliE"/>
    <property type="match status" value="1"/>
</dbReference>
<dbReference type="GO" id="GO:0005198">
    <property type="term" value="F:structural molecule activity"/>
    <property type="evidence" value="ECO:0007669"/>
    <property type="project" value="UniProtKB-UniRule"/>
</dbReference>
<comment type="similarity">
    <text evidence="2 4">Belongs to the FliE family.</text>
</comment>
<evidence type="ECO:0000256" key="3">
    <source>
        <dbReference type="ARBA" id="ARBA00023143"/>
    </source>
</evidence>
<organism evidence="6 7">
    <name type="scientific">Delftia acidovorans</name>
    <name type="common">Pseudomonas acidovorans</name>
    <name type="synonym">Comamonas acidovorans</name>
    <dbReference type="NCBI Taxonomy" id="80866"/>
    <lineage>
        <taxon>Bacteria</taxon>
        <taxon>Pseudomonadati</taxon>
        <taxon>Pseudomonadota</taxon>
        <taxon>Betaproteobacteria</taxon>
        <taxon>Burkholderiales</taxon>
        <taxon>Comamonadaceae</taxon>
        <taxon>Delftia</taxon>
    </lineage>
</organism>
<dbReference type="PANTHER" id="PTHR34653">
    <property type="match status" value="1"/>
</dbReference>
<keyword evidence="6" id="KW-0282">Flagellum</keyword>
<proteinExistence type="inferred from homology"/>
<dbReference type="HAMAP" id="MF_00724">
    <property type="entry name" value="FliE"/>
    <property type="match status" value="1"/>
</dbReference>
<evidence type="ECO:0000313" key="6">
    <source>
        <dbReference type="EMBL" id="MDX4957183.1"/>
    </source>
</evidence>
<dbReference type="RefSeq" id="WP_319076665.1">
    <property type="nucleotide sequence ID" value="NZ_JAWWMZ010000016.1"/>
</dbReference>
<evidence type="ECO:0000256" key="5">
    <source>
        <dbReference type="NCBIfam" id="TIGR00205"/>
    </source>
</evidence>
<dbReference type="PRINTS" id="PR01006">
    <property type="entry name" value="FLGHOOKFLIE"/>
</dbReference>
<keyword evidence="6" id="KW-0966">Cell projection</keyword>
<reference evidence="6" key="1">
    <citation type="submission" date="2023-11" db="EMBL/GenBank/DDBJ databases">
        <title>Identification and selenium tolerance of Delftia acidovorans R3-25.</title>
        <authorList>
            <person name="Zhang S."/>
            <person name="Liu Y."/>
            <person name="Guo Y."/>
        </authorList>
    </citation>
    <scope>NUCLEOTIDE SEQUENCE</scope>
    <source>
        <strain evidence="6">R3-25</strain>
    </source>
</reference>
<evidence type="ECO:0000256" key="2">
    <source>
        <dbReference type="ARBA" id="ARBA00009272"/>
    </source>
</evidence>
<protein>
    <recommendedName>
        <fullName evidence="4 5">Flagellar hook-basal body complex protein FliE</fullName>
    </recommendedName>
</protein>
<dbReference type="NCBIfam" id="TIGR00205">
    <property type="entry name" value="fliE"/>
    <property type="match status" value="1"/>
</dbReference>
<gene>
    <name evidence="4 6" type="primary">fliE</name>
    <name evidence="6" type="ORF">SGN30_27520</name>
</gene>
<evidence type="ECO:0000256" key="1">
    <source>
        <dbReference type="ARBA" id="ARBA00004117"/>
    </source>
</evidence>
<evidence type="ECO:0000256" key="4">
    <source>
        <dbReference type="HAMAP-Rule" id="MF_00724"/>
    </source>
</evidence>
<evidence type="ECO:0000313" key="7">
    <source>
        <dbReference type="Proteomes" id="UP001287445"/>
    </source>
</evidence>
<dbReference type="GO" id="GO:0009425">
    <property type="term" value="C:bacterial-type flagellum basal body"/>
    <property type="evidence" value="ECO:0007669"/>
    <property type="project" value="UniProtKB-SubCell"/>
</dbReference>
<dbReference type="Proteomes" id="UP001287445">
    <property type="component" value="Unassembled WGS sequence"/>
</dbReference>
<keyword evidence="6" id="KW-0969">Cilium</keyword>
<comment type="subcellular location">
    <subcellularLocation>
        <location evidence="1 4">Bacterial flagellum basal body</location>
    </subcellularLocation>
</comment>
<dbReference type="GO" id="GO:0071973">
    <property type="term" value="P:bacterial-type flagellum-dependent cell motility"/>
    <property type="evidence" value="ECO:0007669"/>
    <property type="project" value="InterPro"/>
</dbReference>
<accession>A0AAJ2R8I4</accession>
<dbReference type="PANTHER" id="PTHR34653:SF1">
    <property type="entry name" value="FLAGELLAR HOOK-BASAL BODY COMPLEX PROTEIN FLIE"/>
    <property type="match status" value="1"/>
</dbReference>
<dbReference type="AlphaFoldDB" id="A0AAJ2R8I4"/>
<keyword evidence="3 4" id="KW-0975">Bacterial flagellum</keyword>
<name>A0AAJ2R8I4_DELAC</name>
<dbReference type="InterPro" id="IPR001624">
    <property type="entry name" value="FliE"/>
</dbReference>
<sequence>MSTEALGAVSAALSSIAEPSLAPLQGTMHAGGAGASGTTGAGFSSMVTQGLQQVNGQLLASQTDLQQLSVGNVQNLHQVMIRLEESRLAFQLTMQVRNRLLESFQDVMRMQV</sequence>